<dbReference type="PANTHER" id="PTHR30477">
    <property type="entry name" value="ABC-TRANSPORTER METAL-BINDING PROTEIN"/>
    <property type="match status" value="1"/>
</dbReference>
<feature type="transmembrane region" description="Helical" evidence="7">
    <location>
        <begin position="45"/>
        <end position="64"/>
    </location>
</feature>
<evidence type="ECO:0000256" key="6">
    <source>
        <dbReference type="RuleBase" id="RU003943"/>
    </source>
</evidence>
<proteinExistence type="inferred from homology"/>
<dbReference type="InterPro" id="IPR037294">
    <property type="entry name" value="ABC_BtuC-like"/>
</dbReference>
<sequence>MEFLSAFFWEWTDYGFMRLALCAVLLMAPLYGLLGTMVVDGRMSFFSDSLGHSAMTGIALGVLLGLDTPVWAMVAFGVLYALLLVYVKARGAASTDTTLGVFSATGMALGVVLLSRNGGFARYSNYLIGDLLAIEAGDLAAIGAALAATVVFWFAAYNRLLLLCVSPALAASRGVRVRLAEACFACLLAVVVMLSIRWVGTLIISAMLVLPAAAARNLARNVRGYHGLSVLLALVCGVVGLLLSFAWGTASGATIVLSLSLCYALSLAKRRRGA</sequence>
<organism evidence="8 9">
    <name type="scientific">Candidatus Avichristensenella intestinipullorum</name>
    <dbReference type="NCBI Taxonomy" id="2840693"/>
    <lineage>
        <taxon>Bacteria</taxon>
        <taxon>Bacillati</taxon>
        <taxon>Bacillota</taxon>
        <taxon>Clostridia</taxon>
        <taxon>Candidatus Avichristensenella</taxon>
    </lineage>
</organism>
<dbReference type="GO" id="GO:0055085">
    <property type="term" value="P:transmembrane transport"/>
    <property type="evidence" value="ECO:0007669"/>
    <property type="project" value="InterPro"/>
</dbReference>
<dbReference type="AlphaFoldDB" id="A0A9D0YW42"/>
<dbReference type="EMBL" id="DVFI01000078">
    <property type="protein sequence ID" value="HIQ62935.1"/>
    <property type="molecule type" value="Genomic_DNA"/>
</dbReference>
<name>A0A9D0YW42_9FIRM</name>
<protein>
    <submittedName>
        <fullName evidence="8">Metal ABC transporter permease</fullName>
    </submittedName>
</protein>
<dbReference type="GO" id="GO:0043190">
    <property type="term" value="C:ATP-binding cassette (ABC) transporter complex"/>
    <property type="evidence" value="ECO:0007669"/>
    <property type="project" value="InterPro"/>
</dbReference>
<feature type="transmembrane region" description="Helical" evidence="7">
    <location>
        <begin position="251"/>
        <end position="268"/>
    </location>
</feature>
<dbReference type="Gene3D" id="1.10.3470.10">
    <property type="entry name" value="ABC transporter involved in vitamin B12 uptake, BtuC"/>
    <property type="match status" value="1"/>
</dbReference>
<comment type="caution">
    <text evidence="8">The sequence shown here is derived from an EMBL/GenBank/DDBJ whole genome shotgun (WGS) entry which is preliminary data.</text>
</comment>
<feature type="transmembrane region" description="Helical" evidence="7">
    <location>
        <begin position="99"/>
        <end position="119"/>
    </location>
</feature>
<evidence type="ECO:0000256" key="5">
    <source>
        <dbReference type="ARBA" id="ARBA00023136"/>
    </source>
</evidence>
<feature type="transmembrane region" description="Helical" evidence="7">
    <location>
        <begin position="179"/>
        <end position="196"/>
    </location>
</feature>
<feature type="transmembrane region" description="Helical" evidence="7">
    <location>
        <begin position="226"/>
        <end position="245"/>
    </location>
</feature>
<feature type="transmembrane region" description="Helical" evidence="7">
    <location>
        <begin position="15"/>
        <end position="33"/>
    </location>
</feature>
<evidence type="ECO:0000256" key="7">
    <source>
        <dbReference type="SAM" id="Phobius"/>
    </source>
</evidence>
<accession>A0A9D0YW42</accession>
<dbReference type="InterPro" id="IPR001626">
    <property type="entry name" value="ABC_TroCD"/>
</dbReference>
<dbReference type="GO" id="GO:0010043">
    <property type="term" value="P:response to zinc ion"/>
    <property type="evidence" value="ECO:0007669"/>
    <property type="project" value="TreeGrafter"/>
</dbReference>
<keyword evidence="5 7" id="KW-0472">Membrane</keyword>
<dbReference type="Pfam" id="PF00950">
    <property type="entry name" value="ABC-3"/>
    <property type="match status" value="1"/>
</dbReference>
<evidence type="ECO:0000256" key="3">
    <source>
        <dbReference type="ARBA" id="ARBA00022692"/>
    </source>
</evidence>
<dbReference type="PANTHER" id="PTHR30477:SF18">
    <property type="entry name" value="METAL TRANSPORT SYSTEM MEMBRANE PROTEIN CT_417-RELATED"/>
    <property type="match status" value="1"/>
</dbReference>
<keyword evidence="4 7" id="KW-1133">Transmembrane helix</keyword>
<evidence type="ECO:0000256" key="2">
    <source>
        <dbReference type="ARBA" id="ARBA00008034"/>
    </source>
</evidence>
<evidence type="ECO:0000256" key="4">
    <source>
        <dbReference type="ARBA" id="ARBA00022989"/>
    </source>
</evidence>
<feature type="transmembrane region" description="Helical" evidence="7">
    <location>
        <begin position="139"/>
        <end position="158"/>
    </location>
</feature>
<feature type="transmembrane region" description="Helical" evidence="7">
    <location>
        <begin position="70"/>
        <end position="87"/>
    </location>
</feature>
<keyword evidence="6" id="KW-0813">Transport</keyword>
<reference evidence="8" key="1">
    <citation type="submission" date="2020-10" db="EMBL/GenBank/DDBJ databases">
        <authorList>
            <person name="Gilroy R."/>
        </authorList>
    </citation>
    <scope>NUCLEOTIDE SEQUENCE</scope>
    <source>
        <strain evidence="8">ChiHile30-977</strain>
    </source>
</reference>
<comment type="similarity">
    <text evidence="2 6">Belongs to the ABC-3 integral membrane protein family.</text>
</comment>
<dbReference type="SUPFAM" id="SSF81345">
    <property type="entry name" value="ABC transporter involved in vitamin B12 uptake, BtuC"/>
    <property type="match status" value="1"/>
</dbReference>
<evidence type="ECO:0000313" key="8">
    <source>
        <dbReference type="EMBL" id="HIQ62935.1"/>
    </source>
</evidence>
<comment type="subcellular location">
    <subcellularLocation>
        <location evidence="6">Cell membrane</location>
        <topology evidence="6">Multi-pass membrane protein</topology>
    </subcellularLocation>
    <subcellularLocation>
        <location evidence="1">Membrane</location>
        <topology evidence="1">Multi-pass membrane protein</topology>
    </subcellularLocation>
</comment>
<feature type="transmembrane region" description="Helical" evidence="7">
    <location>
        <begin position="202"/>
        <end position="219"/>
    </location>
</feature>
<dbReference type="Proteomes" id="UP000886819">
    <property type="component" value="Unassembled WGS sequence"/>
</dbReference>
<evidence type="ECO:0000256" key="1">
    <source>
        <dbReference type="ARBA" id="ARBA00004141"/>
    </source>
</evidence>
<keyword evidence="3 6" id="KW-0812">Transmembrane</keyword>
<reference evidence="8" key="2">
    <citation type="journal article" date="2021" name="PeerJ">
        <title>Extensive microbial diversity within the chicken gut microbiome revealed by metagenomics and culture.</title>
        <authorList>
            <person name="Gilroy R."/>
            <person name="Ravi A."/>
            <person name="Getino M."/>
            <person name="Pursley I."/>
            <person name="Horton D.L."/>
            <person name="Alikhan N.F."/>
            <person name="Baker D."/>
            <person name="Gharbi K."/>
            <person name="Hall N."/>
            <person name="Watson M."/>
            <person name="Adriaenssens E.M."/>
            <person name="Foster-Nyarko E."/>
            <person name="Jarju S."/>
            <person name="Secka A."/>
            <person name="Antonio M."/>
            <person name="Oren A."/>
            <person name="Chaudhuri R.R."/>
            <person name="La Ragione R."/>
            <person name="Hildebrand F."/>
            <person name="Pallen M.J."/>
        </authorList>
    </citation>
    <scope>NUCLEOTIDE SEQUENCE</scope>
    <source>
        <strain evidence="8">ChiHile30-977</strain>
    </source>
</reference>
<gene>
    <name evidence="8" type="ORF">IAA66_05035</name>
</gene>
<evidence type="ECO:0000313" key="9">
    <source>
        <dbReference type="Proteomes" id="UP000886819"/>
    </source>
</evidence>